<feature type="region of interest" description="Disordered" evidence="1">
    <location>
        <begin position="28"/>
        <end position="59"/>
    </location>
</feature>
<evidence type="ECO:0000256" key="1">
    <source>
        <dbReference type="SAM" id="MobiDB-lite"/>
    </source>
</evidence>
<gene>
    <name evidence="2" type="ORF">MtrunA17_Chr2g0314281</name>
</gene>
<reference evidence="2" key="1">
    <citation type="journal article" date="2018" name="Nat. Plants">
        <title>Whole-genome landscape of Medicago truncatula symbiotic genes.</title>
        <authorList>
            <person name="Pecrix Y."/>
            <person name="Gamas P."/>
            <person name="Carrere S."/>
        </authorList>
    </citation>
    <scope>NUCLEOTIDE SEQUENCE</scope>
    <source>
        <tissue evidence="2">Leaves</tissue>
    </source>
</reference>
<accession>A0A396JBX5</accession>
<comment type="caution">
    <text evidence="2">The sequence shown here is derived from an EMBL/GenBank/DDBJ whole genome shotgun (WGS) entry which is preliminary data.</text>
</comment>
<sequence>MGDIKSYHLCLDPSLLFRSHSLSLATHRPRTTSHHLQSTARAPTAAPPNSRSTPPLGDSVANRAEEMQEENVDQSSCTLSLSSTLTQCTSLDTVQHKKRTRDSDCESDCDSRFYSPTNMRQQNEEQLFNELFKVRRGHPTYGKYRNWCDIALWEEIVKELRKHDPRNNPTISDLLTVVIKYYKEYKDDPDLLQRSSQSFRMNIRQVFDPIPDIYGCLTYDVIERVHCIVRPQSSLSGEAIEYQNNVHALEFFKNKAGRILPSTSDRGGIREYKKERGYGGLLALQYGEDLTALEIDDETKVWFLTHFNSDSAEYESMANFPRESRLNCLVKLLQQYLTQTESSSHQSSSANCMVSSCGRAGQANQYDECGNQWECSSLFGRRPFLHFIIGGGFNRLVMARRLCEGSHVMVGAPVALCF</sequence>
<organism evidence="2">
    <name type="scientific">Medicago truncatula</name>
    <name type="common">Barrel medic</name>
    <name type="synonym">Medicago tribuloides</name>
    <dbReference type="NCBI Taxonomy" id="3880"/>
    <lineage>
        <taxon>Eukaryota</taxon>
        <taxon>Viridiplantae</taxon>
        <taxon>Streptophyta</taxon>
        <taxon>Embryophyta</taxon>
        <taxon>Tracheophyta</taxon>
        <taxon>Spermatophyta</taxon>
        <taxon>Magnoliopsida</taxon>
        <taxon>eudicotyledons</taxon>
        <taxon>Gunneridae</taxon>
        <taxon>Pentapetalae</taxon>
        <taxon>rosids</taxon>
        <taxon>fabids</taxon>
        <taxon>Fabales</taxon>
        <taxon>Fabaceae</taxon>
        <taxon>Papilionoideae</taxon>
        <taxon>50 kb inversion clade</taxon>
        <taxon>NPAAA clade</taxon>
        <taxon>Hologalegina</taxon>
        <taxon>IRL clade</taxon>
        <taxon>Trifolieae</taxon>
        <taxon>Medicago</taxon>
    </lineage>
</organism>
<feature type="compositionally biased region" description="Polar residues" evidence="1">
    <location>
        <begin position="34"/>
        <end position="53"/>
    </location>
</feature>
<dbReference type="AlphaFoldDB" id="A0A396JBX5"/>
<proteinExistence type="predicted"/>
<dbReference type="Gramene" id="rna10922">
    <property type="protein sequence ID" value="RHN74802.1"/>
    <property type="gene ID" value="gene10922"/>
</dbReference>
<dbReference type="EMBL" id="PSQE01000002">
    <property type="protein sequence ID" value="RHN74802.1"/>
    <property type="molecule type" value="Genomic_DNA"/>
</dbReference>
<evidence type="ECO:0000313" key="2">
    <source>
        <dbReference type="EMBL" id="RHN74802.1"/>
    </source>
</evidence>
<protein>
    <submittedName>
        <fullName evidence="2">Uncharacterized protein</fullName>
    </submittedName>
</protein>
<name>A0A396JBX5_MEDTR</name>
<dbReference type="Proteomes" id="UP000265566">
    <property type="component" value="Chromosome 2"/>
</dbReference>